<sequence>MNTIADIITHSGKDVTIDSVLDHLCLHAENQHVRASGSGTKSDPITLFTNEVDTRCKQGAHNTAANHTEENCWFLHPGMRKAHMEKIATLKNEAPTSKK</sequence>
<comment type="caution">
    <text evidence="1">The sequence shown here is derived from an EMBL/GenBank/DDBJ whole genome shotgun (WGS) entry which is preliminary data.</text>
</comment>
<accession>A0A0L6VSG0</accession>
<proteinExistence type="predicted"/>
<keyword evidence="2" id="KW-1185">Reference proteome</keyword>
<dbReference type="Proteomes" id="UP000037035">
    <property type="component" value="Unassembled WGS sequence"/>
</dbReference>
<reference evidence="1 2" key="1">
    <citation type="submission" date="2015-08" db="EMBL/GenBank/DDBJ databases">
        <title>Next Generation Sequencing and Analysis of the Genome of Puccinia sorghi L Schw, the Causal Agent of Maize Common Rust.</title>
        <authorList>
            <person name="Rochi L."/>
            <person name="Burguener G."/>
            <person name="Darino M."/>
            <person name="Turjanski A."/>
            <person name="Kreff E."/>
            <person name="Dieguez M.J."/>
            <person name="Sacco F."/>
        </authorList>
    </citation>
    <scope>NUCLEOTIDE SEQUENCE [LARGE SCALE GENOMIC DNA]</scope>
    <source>
        <strain evidence="1 2">RO10H11247</strain>
    </source>
</reference>
<evidence type="ECO:0000313" key="1">
    <source>
        <dbReference type="EMBL" id="KNZ63629.1"/>
    </source>
</evidence>
<dbReference type="EMBL" id="LAVV01001333">
    <property type="protein sequence ID" value="KNZ63629.1"/>
    <property type="molecule type" value="Genomic_DNA"/>
</dbReference>
<dbReference type="OrthoDB" id="2847449at2759"/>
<organism evidence="1 2">
    <name type="scientific">Puccinia sorghi</name>
    <dbReference type="NCBI Taxonomy" id="27349"/>
    <lineage>
        <taxon>Eukaryota</taxon>
        <taxon>Fungi</taxon>
        <taxon>Dikarya</taxon>
        <taxon>Basidiomycota</taxon>
        <taxon>Pucciniomycotina</taxon>
        <taxon>Pucciniomycetes</taxon>
        <taxon>Pucciniales</taxon>
        <taxon>Pucciniaceae</taxon>
        <taxon>Puccinia</taxon>
    </lineage>
</organism>
<name>A0A0L6VSG0_9BASI</name>
<gene>
    <name evidence="1" type="ORF">VP01_111g16</name>
</gene>
<protein>
    <submittedName>
        <fullName evidence="1">Uncharacterized protein</fullName>
    </submittedName>
</protein>
<dbReference type="AlphaFoldDB" id="A0A0L6VSG0"/>
<evidence type="ECO:0000313" key="2">
    <source>
        <dbReference type="Proteomes" id="UP000037035"/>
    </source>
</evidence>
<dbReference type="VEuPathDB" id="FungiDB:VP01_111g16"/>